<dbReference type="EMBL" id="CADCWF010000009">
    <property type="protein sequence ID" value="CAA9535197.1"/>
    <property type="molecule type" value="Genomic_DNA"/>
</dbReference>
<proteinExistence type="predicted"/>
<name>A0A6J4TYT0_9BACT</name>
<accession>A0A6J4TYT0</accession>
<dbReference type="AlphaFoldDB" id="A0A6J4TYT0"/>
<protein>
    <submittedName>
        <fullName evidence="1">Uncharacterized protein</fullName>
    </submittedName>
</protein>
<evidence type="ECO:0000313" key="1">
    <source>
        <dbReference type="EMBL" id="CAA9535197.1"/>
    </source>
</evidence>
<sequence>MDDRRFDDLIKRAGTARSRRTILGGIVAAAFSGAAARGATAQVGTEALTCREFCETDRDCNFGLRCGQASEQCFAIPSSRTRCNSDGDCPRRNEVCGDSNRCVNEVECIECRRDGDCAGSNTRCRDRRCVERR</sequence>
<organism evidence="1">
    <name type="scientific">uncultured Thermomicrobiales bacterium</name>
    <dbReference type="NCBI Taxonomy" id="1645740"/>
    <lineage>
        <taxon>Bacteria</taxon>
        <taxon>Pseudomonadati</taxon>
        <taxon>Thermomicrobiota</taxon>
        <taxon>Thermomicrobia</taxon>
        <taxon>Thermomicrobiales</taxon>
        <taxon>environmental samples</taxon>
    </lineage>
</organism>
<reference evidence="1" key="1">
    <citation type="submission" date="2020-02" db="EMBL/GenBank/DDBJ databases">
        <authorList>
            <person name="Meier V. D."/>
        </authorList>
    </citation>
    <scope>NUCLEOTIDE SEQUENCE</scope>
    <source>
        <strain evidence="1">AVDCRST_MAG59</strain>
    </source>
</reference>
<gene>
    <name evidence="1" type="ORF">AVDCRST_MAG59-162</name>
</gene>